<dbReference type="PANTHER" id="PTHR12786">
    <property type="entry name" value="SPLICING FACTOR SF3A-RELATED"/>
    <property type="match status" value="1"/>
</dbReference>
<evidence type="ECO:0000313" key="8">
    <source>
        <dbReference type="EMBL" id="PWA90576.1"/>
    </source>
</evidence>
<organism evidence="8 9">
    <name type="scientific">Artemisia annua</name>
    <name type="common">Sweet wormwood</name>
    <dbReference type="NCBI Taxonomy" id="35608"/>
    <lineage>
        <taxon>Eukaryota</taxon>
        <taxon>Viridiplantae</taxon>
        <taxon>Streptophyta</taxon>
        <taxon>Embryophyta</taxon>
        <taxon>Tracheophyta</taxon>
        <taxon>Spermatophyta</taxon>
        <taxon>Magnoliopsida</taxon>
        <taxon>eudicotyledons</taxon>
        <taxon>Gunneridae</taxon>
        <taxon>Pentapetalae</taxon>
        <taxon>asterids</taxon>
        <taxon>campanulids</taxon>
        <taxon>Asterales</taxon>
        <taxon>Asteraceae</taxon>
        <taxon>Asteroideae</taxon>
        <taxon>Anthemideae</taxon>
        <taxon>Artemisiinae</taxon>
        <taxon>Artemisia</taxon>
    </lineage>
</organism>
<dbReference type="Pfam" id="PF16837">
    <property type="entry name" value="SF3A3"/>
    <property type="match status" value="1"/>
</dbReference>
<protein>
    <submittedName>
        <fullName evidence="8">Splicing factor SF3a60</fullName>
    </submittedName>
</protein>
<keyword evidence="4" id="KW-0539">Nucleus</keyword>
<evidence type="ECO:0000256" key="3">
    <source>
        <dbReference type="ARBA" id="ARBA00023187"/>
    </source>
</evidence>
<evidence type="ECO:0000259" key="6">
    <source>
        <dbReference type="Pfam" id="PF13297"/>
    </source>
</evidence>
<gene>
    <name evidence="8" type="ORF">CTI12_AA099740</name>
</gene>
<keyword evidence="2" id="KW-0507">mRNA processing</keyword>
<keyword evidence="9" id="KW-1185">Reference proteome</keyword>
<keyword evidence="3" id="KW-0508">mRNA splicing</keyword>
<dbReference type="GO" id="GO:0005681">
    <property type="term" value="C:spliceosomal complex"/>
    <property type="evidence" value="ECO:0007669"/>
    <property type="project" value="InterPro"/>
</dbReference>
<comment type="caution">
    <text evidence="8">The sequence shown here is derived from an EMBL/GenBank/DDBJ whole genome shotgun (WGS) entry which is preliminary data.</text>
</comment>
<evidence type="ECO:0000259" key="7">
    <source>
        <dbReference type="Pfam" id="PF16837"/>
    </source>
</evidence>
<evidence type="ECO:0000259" key="5">
    <source>
        <dbReference type="Pfam" id="PF11931"/>
    </source>
</evidence>
<dbReference type="InterPro" id="IPR051421">
    <property type="entry name" value="RNA_Proc_DNA_Dmg_Regulator"/>
</dbReference>
<reference evidence="8 9" key="1">
    <citation type="journal article" date="2018" name="Mol. Plant">
        <title>The genome of Artemisia annua provides insight into the evolution of Asteraceae family and artemisinin biosynthesis.</title>
        <authorList>
            <person name="Shen Q."/>
            <person name="Zhang L."/>
            <person name="Liao Z."/>
            <person name="Wang S."/>
            <person name="Yan T."/>
            <person name="Shi P."/>
            <person name="Liu M."/>
            <person name="Fu X."/>
            <person name="Pan Q."/>
            <person name="Wang Y."/>
            <person name="Lv Z."/>
            <person name="Lu X."/>
            <person name="Zhang F."/>
            <person name="Jiang W."/>
            <person name="Ma Y."/>
            <person name="Chen M."/>
            <person name="Hao X."/>
            <person name="Li L."/>
            <person name="Tang Y."/>
            <person name="Lv G."/>
            <person name="Zhou Y."/>
            <person name="Sun X."/>
            <person name="Brodelius P.E."/>
            <person name="Rose J.K.C."/>
            <person name="Tang K."/>
        </authorList>
    </citation>
    <scope>NUCLEOTIDE SEQUENCE [LARGE SCALE GENOMIC DNA]</scope>
    <source>
        <strain evidence="9">cv. Huhao1</strain>
        <tissue evidence="8">Leaf</tissue>
    </source>
</reference>
<dbReference type="InterPro" id="IPR025086">
    <property type="entry name" value="SDE2/SF3A3_SAP"/>
</dbReference>
<dbReference type="AlphaFoldDB" id="A0A2U1PXX0"/>
<name>A0A2U1PXX0_ARTAN</name>
<dbReference type="GO" id="GO:0000398">
    <property type="term" value="P:mRNA splicing, via spliceosome"/>
    <property type="evidence" value="ECO:0007669"/>
    <property type="project" value="InterPro"/>
</dbReference>
<dbReference type="Pfam" id="PF11931">
    <property type="entry name" value="SF3a60_Prp9_C"/>
    <property type="match status" value="1"/>
</dbReference>
<dbReference type="OrthoDB" id="2160351at2759"/>
<dbReference type="Proteomes" id="UP000245207">
    <property type="component" value="Unassembled WGS sequence"/>
</dbReference>
<comment type="subcellular location">
    <subcellularLocation>
        <location evidence="1">Nucleus</location>
    </subcellularLocation>
</comment>
<sequence>MSSPTLLEVTRATHEDTEQLERLIVKVLKNEQSTFNKKQRLSQMHHVRYMIDQIIYTTRKLVDIYEDKDNARKDEIASLSDGQKFHDQFKEILEYHRGFPSTRVIDNGTQDEYEHLLKEEQLAKVQFSGEEANGSYLDMHALHTKYINSKLGKTKQIDYASFLEEFPLLQHIPIKIKSTMWYKEYLSNLLVDLVSFIKRAHPLQDVERLFLEVAREFNEQWAKEKVEAGRPFHQQNALIDMDCYTSVAELVELGPEKLKEALGVLGLKSGGTVQDCAKRLFLTKDTPLEKLDKKHFVKDGDSKETALVEAKIMKLCEILSETIMRTKENAKRKQGLTYEEMVVEREDDEDVVEVGSDDESLSKYNPLNLPMGWDGKPIPYWLSKLHGLDKVFKCEICGDHSYRGRRAYERHFMEFQHQHGMRRLGIPNNKNFNEITSIEEAQRLWENIKEKQEVKRWRPELEEEFEDQEGNIYNKKVYSDLKRQRLI</sequence>
<dbReference type="PANTHER" id="PTHR12786:SF2">
    <property type="entry name" value="SPLICING FACTOR 3A SUBUNIT 3"/>
    <property type="match status" value="1"/>
</dbReference>
<evidence type="ECO:0000313" key="9">
    <source>
        <dbReference type="Proteomes" id="UP000245207"/>
    </source>
</evidence>
<dbReference type="STRING" id="35608.A0A2U1PXX0"/>
<dbReference type="InterPro" id="IPR031774">
    <property type="entry name" value="SF3A3_dom"/>
</dbReference>
<evidence type="ECO:0000256" key="1">
    <source>
        <dbReference type="ARBA" id="ARBA00004123"/>
    </source>
</evidence>
<evidence type="ECO:0000256" key="2">
    <source>
        <dbReference type="ARBA" id="ARBA00022664"/>
    </source>
</evidence>
<evidence type="ECO:0000256" key="4">
    <source>
        <dbReference type="ARBA" id="ARBA00023242"/>
    </source>
</evidence>
<dbReference type="Pfam" id="PF13297">
    <property type="entry name" value="SDE2_2C"/>
    <property type="match status" value="1"/>
</dbReference>
<proteinExistence type="predicted"/>
<feature type="domain" description="SDE2/SF3A3 SAP" evidence="6">
    <location>
        <begin position="219"/>
        <end position="298"/>
    </location>
</feature>
<feature type="domain" description="Splicing factor SF3a60 /Prp9 subunit C-terminal" evidence="5">
    <location>
        <begin position="368"/>
        <end position="487"/>
    </location>
</feature>
<accession>A0A2U1PXX0</accession>
<dbReference type="EMBL" id="PKPP01000618">
    <property type="protein sequence ID" value="PWA90576.1"/>
    <property type="molecule type" value="Genomic_DNA"/>
</dbReference>
<dbReference type="GO" id="GO:0003723">
    <property type="term" value="F:RNA binding"/>
    <property type="evidence" value="ECO:0007669"/>
    <property type="project" value="InterPro"/>
</dbReference>
<feature type="domain" description="SF3A3" evidence="7">
    <location>
        <begin position="127"/>
        <end position="175"/>
    </location>
</feature>
<dbReference type="InterPro" id="IPR024598">
    <property type="entry name" value="SF3a60/Prp9_C"/>
</dbReference>